<evidence type="ECO:0000313" key="2">
    <source>
        <dbReference type="EMBL" id="VAV82524.1"/>
    </source>
</evidence>
<dbReference type="AlphaFoldDB" id="A0A3B0QL23"/>
<sequence length="140" mass="15408">MTPLVGDLIESTVGKVVGGLVDKYLPKSMGEAEKANFIQEAQRLSVETYKLETKDIQSARAMQISILQDAPRWIKAASAIVIPYGGLMAITVFFFNILAPYLGHTKVPLSTNEAFTINGIIMFFFGYRLTQKLKGTAGKF</sequence>
<keyword evidence="1" id="KW-1133">Transmembrane helix</keyword>
<accession>A0A3B0QL23</accession>
<feature type="transmembrane region" description="Helical" evidence="1">
    <location>
        <begin position="114"/>
        <end position="130"/>
    </location>
</feature>
<keyword evidence="1" id="KW-0472">Membrane</keyword>
<keyword evidence="1" id="KW-0812">Transmembrane</keyword>
<evidence type="ECO:0000256" key="1">
    <source>
        <dbReference type="SAM" id="Phobius"/>
    </source>
</evidence>
<name>A0A3B0QL23_9ZZZZ</name>
<dbReference type="EMBL" id="UOEA01000021">
    <property type="protein sequence ID" value="VAV82524.1"/>
    <property type="molecule type" value="Genomic_DNA"/>
</dbReference>
<evidence type="ECO:0008006" key="3">
    <source>
        <dbReference type="Google" id="ProtNLM"/>
    </source>
</evidence>
<organism evidence="2">
    <name type="scientific">hydrothermal vent metagenome</name>
    <dbReference type="NCBI Taxonomy" id="652676"/>
    <lineage>
        <taxon>unclassified sequences</taxon>
        <taxon>metagenomes</taxon>
        <taxon>ecological metagenomes</taxon>
    </lineage>
</organism>
<protein>
    <recommendedName>
        <fullName evidence="3">Holin of 3TMs, for gene-transfer release</fullName>
    </recommendedName>
</protein>
<proteinExistence type="predicted"/>
<feature type="transmembrane region" description="Helical" evidence="1">
    <location>
        <begin position="81"/>
        <end position="102"/>
    </location>
</feature>
<reference evidence="2" key="1">
    <citation type="submission" date="2018-06" db="EMBL/GenBank/DDBJ databases">
        <authorList>
            <person name="Zhirakovskaya E."/>
        </authorList>
    </citation>
    <scope>NUCLEOTIDE SEQUENCE</scope>
</reference>
<gene>
    <name evidence="2" type="ORF">MNBD_DELTA01-1620</name>
</gene>